<comment type="caution">
    <text evidence="2">The sequence shown here is derived from an EMBL/GenBank/DDBJ whole genome shotgun (WGS) entry which is preliminary data.</text>
</comment>
<gene>
    <name evidence="2" type="ORF">BGZ80_005538</name>
</gene>
<dbReference type="PANTHER" id="PTHR37332:SF1">
    <property type="entry name" value="ELMO DOMAIN-CONTAINING PROTEIN"/>
    <property type="match status" value="1"/>
</dbReference>
<evidence type="ECO:0000256" key="1">
    <source>
        <dbReference type="SAM" id="MobiDB-lite"/>
    </source>
</evidence>
<feature type="compositionally biased region" description="Polar residues" evidence="1">
    <location>
        <begin position="128"/>
        <end position="137"/>
    </location>
</feature>
<feature type="region of interest" description="Disordered" evidence="1">
    <location>
        <begin position="1"/>
        <end position="226"/>
    </location>
</feature>
<feature type="compositionally biased region" description="Low complexity" evidence="1">
    <location>
        <begin position="30"/>
        <end position="50"/>
    </location>
</feature>
<dbReference type="AlphaFoldDB" id="A0A9P6MZE1"/>
<feature type="compositionally biased region" description="Low complexity" evidence="1">
    <location>
        <begin position="58"/>
        <end position="69"/>
    </location>
</feature>
<sequence>MVSRTIEPADADSLYCNPTEDGRSVNSAPSIKSTKSSSSASSSVNSGSRSTKSRSTTRSKSSTSSTPKSPNWKTAMDPMGMSTKSMGSGFMFDTQLYSPGFHAAPKKADTPKSFQNKQLKFVEKRTPPGSSAGSTKSGRSRKSEKSTASSSNKSVKSSSSSSSTKSTFLSSLTGNFSSQGDSAVSLHVKKTEETEPQEMGTPKAESEEATESKKTNDSSNSKNKAAAATDELLVVVEDHSTQGHSSDTLHMPELGNTPRRPSIAESITHLRTPTQRPQHTPNELLLKRVISWEYLGRVHDGKTVYYNAILLTGADLRRFYSPELLQKRTDHYFSLGNSIATALDIPNVSEYARTLSTILHEYEDFISTETKPKM</sequence>
<dbReference type="Proteomes" id="UP000703661">
    <property type="component" value="Unassembled WGS sequence"/>
</dbReference>
<feature type="compositionally biased region" description="Polar residues" evidence="1">
    <location>
        <begin position="172"/>
        <end position="182"/>
    </location>
</feature>
<accession>A0A9P6MZE1</accession>
<evidence type="ECO:0000313" key="2">
    <source>
        <dbReference type="EMBL" id="KAG0019611.1"/>
    </source>
</evidence>
<keyword evidence="3" id="KW-1185">Reference proteome</keyword>
<feature type="compositionally biased region" description="Low complexity" evidence="1">
    <location>
        <begin position="146"/>
        <end position="171"/>
    </location>
</feature>
<feature type="compositionally biased region" description="Basic and acidic residues" evidence="1">
    <location>
        <begin position="204"/>
        <end position="216"/>
    </location>
</feature>
<organism evidence="2 3">
    <name type="scientific">Entomortierella chlamydospora</name>
    <dbReference type="NCBI Taxonomy" id="101097"/>
    <lineage>
        <taxon>Eukaryota</taxon>
        <taxon>Fungi</taxon>
        <taxon>Fungi incertae sedis</taxon>
        <taxon>Mucoromycota</taxon>
        <taxon>Mortierellomycotina</taxon>
        <taxon>Mortierellomycetes</taxon>
        <taxon>Mortierellales</taxon>
        <taxon>Mortierellaceae</taxon>
        <taxon>Entomortierella</taxon>
    </lineage>
</organism>
<evidence type="ECO:0000313" key="3">
    <source>
        <dbReference type="Proteomes" id="UP000703661"/>
    </source>
</evidence>
<dbReference type="PANTHER" id="PTHR37332">
    <property type="entry name" value="EXPRESSED PROTEIN"/>
    <property type="match status" value="1"/>
</dbReference>
<name>A0A9P6MZE1_9FUNG</name>
<feature type="compositionally biased region" description="Low complexity" evidence="1">
    <location>
        <begin position="217"/>
        <end position="226"/>
    </location>
</feature>
<feature type="non-terminal residue" evidence="2">
    <location>
        <position position="1"/>
    </location>
</feature>
<protein>
    <submittedName>
        <fullName evidence="2">Uncharacterized protein</fullName>
    </submittedName>
</protein>
<dbReference type="EMBL" id="JAAAID010000273">
    <property type="protein sequence ID" value="KAG0019611.1"/>
    <property type="molecule type" value="Genomic_DNA"/>
</dbReference>
<proteinExistence type="predicted"/>
<reference evidence="2" key="1">
    <citation type="journal article" date="2020" name="Fungal Divers.">
        <title>Resolving the Mortierellaceae phylogeny through synthesis of multi-gene phylogenetics and phylogenomics.</title>
        <authorList>
            <person name="Vandepol N."/>
            <person name="Liber J."/>
            <person name="Desiro A."/>
            <person name="Na H."/>
            <person name="Kennedy M."/>
            <person name="Barry K."/>
            <person name="Grigoriev I.V."/>
            <person name="Miller A.N."/>
            <person name="O'Donnell K."/>
            <person name="Stajich J.E."/>
            <person name="Bonito G."/>
        </authorList>
    </citation>
    <scope>NUCLEOTIDE SEQUENCE</scope>
    <source>
        <strain evidence="2">NRRL 2769</strain>
    </source>
</reference>